<dbReference type="InterPro" id="IPR052452">
    <property type="entry name" value="Ankyrin-MYND_dom_contain_2"/>
</dbReference>
<evidence type="ECO:0000256" key="6">
    <source>
        <dbReference type="ARBA" id="ARBA00023043"/>
    </source>
</evidence>
<feature type="repeat" description="ANK" evidence="9">
    <location>
        <begin position="81"/>
        <end position="113"/>
    </location>
</feature>
<protein>
    <submittedName>
        <fullName evidence="12">ANKMY2</fullName>
    </submittedName>
</protein>
<evidence type="ECO:0000256" key="9">
    <source>
        <dbReference type="PROSITE-ProRule" id="PRU00023"/>
    </source>
</evidence>
<dbReference type="Pfam" id="PF01753">
    <property type="entry name" value="zf-MYND"/>
    <property type="match status" value="1"/>
</dbReference>
<evidence type="ECO:0000256" key="2">
    <source>
        <dbReference type="ARBA" id="ARBA00022723"/>
    </source>
</evidence>
<keyword evidence="4 10" id="KW-0863">Zinc-finger</keyword>
<dbReference type="SUPFAM" id="SSF144232">
    <property type="entry name" value="HIT/MYND zinc finger-like"/>
    <property type="match status" value="1"/>
</dbReference>
<dbReference type="PROSITE" id="PS50865">
    <property type="entry name" value="ZF_MYND_2"/>
    <property type="match status" value="1"/>
</dbReference>
<keyword evidence="5" id="KW-0862">Zinc</keyword>
<dbReference type="Gene3D" id="1.25.40.20">
    <property type="entry name" value="Ankyrin repeat-containing domain"/>
    <property type="match status" value="1"/>
</dbReference>
<evidence type="ECO:0000256" key="1">
    <source>
        <dbReference type="ARBA" id="ARBA00004138"/>
    </source>
</evidence>
<dbReference type="PANTHER" id="PTHR24150">
    <property type="entry name" value="ANKYRIN REPEAT AND MYND DOMAIN-CONTAINING PROTEIN 2"/>
    <property type="match status" value="1"/>
</dbReference>
<keyword evidence="3" id="KW-0677">Repeat</keyword>
<comment type="subcellular location">
    <subcellularLocation>
        <location evidence="1">Cell projection</location>
        <location evidence="1">Cilium</location>
    </subcellularLocation>
</comment>
<evidence type="ECO:0000256" key="8">
    <source>
        <dbReference type="ARBA" id="ARBA00023273"/>
    </source>
</evidence>
<keyword evidence="7" id="KW-0969">Cilium</keyword>
<evidence type="ECO:0000256" key="4">
    <source>
        <dbReference type="ARBA" id="ARBA00022771"/>
    </source>
</evidence>
<evidence type="ECO:0000256" key="7">
    <source>
        <dbReference type="ARBA" id="ARBA00023069"/>
    </source>
</evidence>
<gene>
    <name evidence="12" type="ORF">EB796_017635</name>
</gene>
<accession>A0A7J7JDE6</accession>
<dbReference type="Gene3D" id="6.10.140.2220">
    <property type="match status" value="1"/>
</dbReference>
<dbReference type="Proteomes" id="UP000593567">
    <property type="component" value="Unassembled WGS sequence"/>
</dbReference>
<keyword evidence="2" id="KW-0479">Metal-binding</keyword>
<dbReference type="PROSITE" id="PS01360">
    <property type="entry name" value="ZF_MYND_1"/>
    <property type="match status" value="1"/>
</dbReference>
<evidence type="ECO:0000256" key="3">
    <source>
        <dbReference type="ARBA" id="ARBA00022737"/>
    </source>
</evidence>
<feature type="repeat" description="ANK" evidence="9">
    <location>
        <begin position="47"/>
        <end position="79"/>
    </location>
</feature>
<proteinExistence type="predicted"/>
<organism evidence="12 13">
    <name type="scientific">Bugula neritina</name>
    <name type="common">Brown bryozoan</name>
    <name type="synonym">Sertularia neritina</name>
    <dbReference type="NCBI Taxonomy" id="10212"/>
    <lineage>
        <taxon>Eukaryota</taxon>
        <taxon>Metazoa</taxon>
        <taxon>Spiralia</taxon>
        <taxon>Lophotrochozoa</taxon>
        <taxon>Bryozoa</taxon>
        <taxon>Gymnolaemata</taxon>
        <taxon>Cheilostomatida</taxon>
        <taxon>Flustrina</taxon>
        <taxon>Buguloidea</taxon>
        <taxon>Bugulidae</taxon>
        <taxon>Bugula</taxon>
    </lineage>
</organism>
<keyword evidence="6 9" id="KW-0040">ANK repeat</keyword>
<dbReference type="GO" id="GO:0008270">
    <property type="term" value="F:zinc ion binding"/>
    <property type="evidence" value="ECO:0007669"/>
    <property type="project" value="UniProtKB-KW"/>
</dbReference>
<dbReference type="InterPro" id="IPR002110">
    <property type="entry name" value="Ankyrin_rpt"/>
</dbReference>
<keyword evidence="8" id="KW-0966">Cell projection</keyword>
<sequence length="338" mass="37661">MAAASENQDRVTEKWLEFAQEGKGNMEEMKKLREKDPTFDIDCVDGTGMTALMHASFRGHVPLCEYLIQSGAGVNADTHDSKYTTLMFGALSGNEDVVNMLLDAGANTDAVNSVNRTAAEMAAFIGQESRPKLKVELLKSFHKFISSYNIHPIFLVKQLQQNAELLEDSKQLCRVLDMLVSEKMGAHNTHESLALKLHYISCILKNTAEAKSKDKKGTLDAFLKRLATGRESDGFLDQVESLVRSTLRSYPKAESKLFRMLIAKLSSVEVGSYPYAILALTDAINGERMRSNEDPVCEVCAAREPKKCTACQKAYYCSVQCQKLHRPTHKKYCKSNKA</sequence>
<dbReference type="SMART" id="SM00248">
    <property type="entry name" value="ANK"/>
    <property type="match status" value="2"/>
</dbReference>
<feature type="domain" description="MYND-type" evidence="11">
    <location>
        <begin position="297"/>
        <end position="333"/>
    </location>
</feature>
<comment type="caution">
    <text evidence="12">The sequence shown here is derived from an EMBL/GenBank/DDBJ whole genome shotgun (WGS) entry which is preliminary data.</text>
</comment>
<evidence type="ECO:0000256" key="5">
    <source>
        <dbReference type="ARBA" id="ARBA00022833"/>
    </source>
</evidence>
<dbReference type="InterPro" id="IPR002893">
    <property type="entry name" value="Znf_MYND"/>
</dbReference>
<dbReference type="EMBL" id="VXIV02002626">
    <property type="protein sequence ID" value="KAF6024057.1"/>
    <property type="molecule type" value="Genomic_DNA"/>
</dbReference>
<evidence type="ECO:0000259" key="11">
    <source>
        <dbReference type="PROSITE" id="PS50865"/>
    </source>
</evidence>
<keyword evidence="13" id="KW-1185">Reference proteome</keyword>
<reference evidence="12" key="1">
    <citation type="submission" date="2020-06" db="EMBL/GenBank/DDBJ databases">
        <title>Draft genome of Bugula neritina, a colonial animal packing powerful symbionts and potential medicines.</title>
        <authorList>
            <person name="Rayko M."/>
        </authorList>
    </citation>
    <scope>NUCLEOTIDE SEQUENCE [LARGE SCALE GENOMIC DNA]</scope>
    <source>
        <strain evidence="12">Kwan_BN1</strain>
    </source>
</reference>
<dbReference type="Pfam" id="PF12796">
    <property type="entry name" value="Ank_2"/>
    <property type="match status" value="1"/>
</dbReference>
<dbReference type="SUPFAM" id="SSF48403">
    <property type="entry name" value="Ankyrin repeat"/>
    <property type="match status" value="1"/>
</dbReference>
<dbReference type="AlphaFoldDB" id="A0A7J7JDE6"/>
<evidence type="ECO:0000313" key="12">
    <source>
        <dbReference type="EMBL" id="KAF6024057.1"/>
    </source>
</evidence>
<evidence type="ECO:0000313" key="13">
    <source>
        <dbReference type="Proteomes" id="UP000593567"/>
    </source>
</evidence>
<dbReference type="OrthoDB" id="10257049at2759"/>
<dbReference type="PROSITE" id="PS50297">
    <property type="entry name" value="ANK_REP_REGION"/>
    <property type="match status" value="2"/>
</dbReference>
<dbReference type="PANTHER" id="PTHR24150:SF8">
    <property type="entry name" value="ANKYRIN REPEAT AND MYND DOMAIN-CONTAINING PROTEIN 2"/>
    <property type="match status" value="1"/>
</dbReference>
<dbReference type="GO" id="GO:0005929">
    <property type="term" value="C:cilium"/>
    <property type="evidence" value="ECO:0007669"/>
    <property type="project" value="UniProtKB-SubCell"/>
</dbReference>
<dbReference type="InterPro" id="IPR036770">
    <property type="entry name" value="Ankyrin_rpt-contain_sf"/>
</dbReference>
<dbReference type="PROSITE" id="PS50088">
    <property type="entry name" value="ANK_REPEAT"/>
    <property type="match status" value="2"/>
</dbReference>
<name>A0A7J7JDE6_BUGNE</name>
<evidence type="ECO:0000256" key="10">
    <source>
        <dbReference type="PROSITE-ProRule" id="PRU00134"/>
    </source>
</evidence>